<gene>
    <name evidence="1" type="ORF">S06H3_18955</name>
</gene>
<evidence type="ECO:0000313" key="1">
    <source>
        <dbReference type="EMBL" id="GAI03003.1"/>
    </source>
</evidence>
<proteinExistence type="predicted"/>
<reference evidence="1" key="1">
    <citation type="journal article" date="2014" name="Front. Microbiol.">
        <title>High frequency of phylogenetically diverse reductive dehalogenase-homologous genes in deep subseafloor sedimentary metagenomes.</title>
        <authorList>
            <person name="Kawai M."/>
            <person name="Futagami T."/>
            <person name="Toyoda A."/>
            <person name="Takaki Y."/>
            <person name="Nishi S."/>
            <person name="Hori S."/>
            <person name="Arai W."/>
            <person name="Tsubouchi T."/>
            <person name="Morono Y."/>
            <person name="Uchiyama I."/>
            <person name="Ito T."/>
            <person name="Fujiyama A."/>
            <person name="Inagaki F."/>
            <person name="Takami H."/>
        </authorList>
    </citation>
    <scope>NUCLEOTIDE SEQUENCE</scope>
    <source>
        <strain evidence="1">Expedition CK06-06</strain>
    </source>
</reference>
<protein>
    <submittedName>
        <fullName evidence="1">Uncharacterized protein</fullName>
    </submittedName>
</protein>
<dbReference type="EMBL" id="BARV01009649">
    <property type="protein sequence ID" value="GAI03003.1"/>
    <property type="molecule type" value="Genomic_DNA"/>
</dbReference>
<organism evidence="1">
    <name type="scientific">marine sediment metagenome</name>
    <dbReference type="NCBI Taxonomy" id="412755"/>
    <lineage>
        <taxon>unclassified sequences</taxon>
        <taxon>metagenomes</taxon>
        <taxon>ecological metagenomes</taxon>
    </lineage>
</organism>
<comment type="caution">
    <text evidence="1">The sequence shown here is derived from an EMBL/GenBank/DDBJ whole genome shotgun (WGS) entry which is preliminary data.</text>
</comment>
<dbReference type="AlphaFoldDB" id="X1K8T4"/>
<feature type="non-terminal residue" evidence="1">
    <location>
        <position position="103"/>
    </location>
</feature>
<sequence>MDSGIRVSKHSQLSDVSTPHALADLVGEVCSDAEADAKVATGDVDKLDGYHAHQLVHPLTVAIFQINPATGDCADPQNLNDNNPVTPAIFDVVDEYAEVDFGA</sequence>
<accession>X1K8T4</accession>
<name>X1K8T4_9ZZZZ</name>